<comment type="caution">
    <text evidence="1">Lacks conserved residue(s) required for the propagation of feature annotation.</text>
</comment>
<dbReference type="InterPro" id="IPR001789">
    <property type="entry name" value="Sig_transdc_resp-reg_receiver"/>
</dbReference>
<feature type="domain" description="Response regulatory" evidence="2">
    <location>
        <begin position="12"/>
        <end position="139"/>
    </location>
</feature>
<dbReference type="Proteomes" id="UP000283805">
    <property type="component" value="Unassembled WGS sequence"/>
</dbReference>
<proteinExistence type="predicted"/>
<dbReference type="InterPro" id="IPR011006">
    <property type="entry name" value="CheY-like_superfamily"/>
</dbReference>
<accession>A0A419WQK3</accession>
<evidence type="ECO:0000313" key="4">
    <source>
        <dbReference type="Proteomes" id="UP000283805"/>
    </source>
</evidence>
<dbReference type="OrthoDB" id="185197at2157"/>
<dbReference type="RefSeq" id="WP_120243192.1">
    <property type="nucleotide sequence ID" value="NZ_RAPO01000001.1"/>
</dbReference>
<reference evidence="3 4" key="1">
    <citation type="submission" date="2018-09" db="EMBL/GenBank/DDBJ databases">
        <title>Genomic Encyclopedia of Archaeal and Bacterial Type Strains, Phase II (KMG-II): from individual species to whole genera.</title>
        <authorList>
            <person name="Goeker M."/>
        </authorList>
    </citation>
    <scope>NUCLEOTIDE SEQUENCE [LARGE SCALE GENOMIC DNA]</scope>
    <source>
        <strain evidence="3 4">DSM 13151</strain>
    </source>
</reference>
<name>A0A419WQK3_9EURY</name>
<gene>
    <name evidence="3" type="ORF">ATJ93_0677</name>
</gene>
<dbReference type="SUPFAM" id="SSF52172">
    <property type="entry name" value="CheY-like"/>
    <property type="match status" value="1"/>
</dbReference>
<evidence type="ECO:0000256" key="1">
    <source>
        <dbReference type="PROSITE-ProRule" id="PRU00169"/>
    </source>
</evidence>
<comment type="caution">
    <text evidence="3">The sequence shown here is derived from an EMBL/GenBank/DDBJ whole genome shotgun (WGS) entry which is preliminary data.</text>
</comment>
<keyword evidence="4" id="KW-1185">Reference proteome</keyword>
<organism evidence="3 4">
    <name type="scientific">Halopiger aswanensis</name>
    <dbReference type="NCBI Taxonomy" id="148449"/>
    <lineage>
        <taxon>Archaea</taxon>
        <taxon>Methanobacteriati</taxon>
        <taxon>Methanobacteriota</taxon>
        <taxon>Stenosarchaea group</taxon>
        <taxon>Halobacteria</taxon>
        <taxon>Halobacteriales</taxon>
        <taxon>Natrialbaceae</taxon>
        <taxon>Halopiger</taxon>
    </lineage>
</organism>
<dbReference type="PROSITE" id="PS50110">
    <property type="entry name" value="RESPONSE_REGULATORY"/>
    <property type="match status" value="1"/>
</dbReference>
<evidence type="ECO:0000259" key="2">
    <source>
        <dbReference type="PROSITE" id="PS50110"/>
    </source>
</evidence>
<dbReference type="EMBL" id="RAPO01000001">
    <property type="protein sequence ID" value="RKD97686.1"/>
    <property type="molecule type" value="Genomic_DNA"/>
</dbReference>
<protein>
    <recommendedName>
        <fullName evidence="2">Response regulatory domain-containing protein</fullName>
    </recommendedName>
</protein>
<dbReference type="Gene3D" id="3.40.50.2300">
    <property type="match status" value="1"/>
</dbReference>
<dbReference type="GO" id="GO:0000160">
    <property type="term" value="P:phosphorelay signal transduction system"/>
    <property type="evidence" value="ECO:0007669"/>
    <property type="project" value="InterPro"/>
</dbReference>
<evidence type="ECO:0000313" key="3">
    <source>
        <dbReference type="EMBL" id="RKD97686.1"/>
    </source>
</evidence>
<sequence length="158" mass="17455">MIDRDDPTDPPDVLLVDPSSDRIERTKRAFRTERDDLALHVVDDDAACLDFLQQRGEYEDAPTPGLVVYRTEPSTLLDGDSVLETIAADADLARIPLVVCLPTDSPATAVRHAYDQRANAVVEQPAGEDEAEFVETMRLLVRFWIAAARLPPQSGPTE</sequence>
<dbReference type="AlphaFoldDB" id="A0A419WQK3"/>